<keyword evidence="2" id="KW-1185">Reference proteome</keyword>
<name>A0A9P1IQX7_9PELO</name>
<evidence type="ECO:0000313" key="1">
    <source>
        <dbReference type="EMBL" id="CAI5449567.1"/>
    </source>
</evidence>
<proteinExistence type="predicted"/>
<comment type="caution">
    <text evidence="1">The sequence shown here is derived from an EMBL/GenBank/DDBJ whole genome shotgun (WGS) entry which is preliminary data.</text>
</comment>
<dbReference type="AlphaFoldDB" id="A0A9P1IQX7"/>
<evidence type="ECO:0000313" key="2">
    <source>
        <dbReference type="Proteomes" id="UP001152747"/>
    </source>
</evidence>
<sequence>MLELRECAGFVIDSTFSDESFLQQNEIKYGQTFSETFLQLNAVDSNNSLFLHRNPDFLYELPFNVTNFVDPQKGRERAQHFAQSVKKHVKPASLLEYSVKTSGINNTHFKQILFDDLSKATDPLRSLIDSFIEKISIFGRYQNSDSESENSRFLSKFIFETHLKYSSKNKFEY</sequence>
<gene>
    <name evidence="1" type="ORF">CAMP_LOCUS12204</name>
</gene>
<reference evidence="1" key="1">
    <citation type="submission" date="2022-11" db="EMBL/GenBank/DDBJ databases">
        <authorList>
            <person name="Kikuchi T."/>
        </authorList>
    </citation>
    <scope>NUCLEOTIDE SEQUENCE</scope>
    <source>
        <strain evidence="1">PS1010</strain>
    </source>
</reference>
<accession>A0A9P1IQX7</accession>
<dbReference type="OrthoDB" id="2325716at2759"/>
<dbReference type="Proteomes" id="UP001152747">
    <property type="component" value="Unassembled WGS sequence"/>
</dbReference>
<organism evidence="1 2">
    <name type="scientific">Caenorhabditis angaria</name>
    <dbReference type="NCBI Taxonomy" id="860376"/>
    <lineage>
        <taxon>Eukaryota</taxon>
        <taxon>Metazoa</taxon>
        <taxon>Ecdysozoa</taxon>
        <taxon>Nematoda</taxon>
        <taxon>Chromadorea</taxon>
        <taxon>Rhabditida</taxon>
        <taxon>Rhabditina</taxon>
        <taxon>Rhabditomorpha</taxon>
        <taxon>Rhabditoidea</taxon>
        <taxon>Rhabditidae</taxon>
        <taxon>Peloderinae</taxon>
        <taxon>Caenorhabditis</taxon>
    </lineage>
</organism>
<dbReference type="EMBL" id="CANHGI010000004">
    <property type="protein sequence ID" value="CAI5449567.1"/>
    <property type="molecule type" value="Genomic_DNA"/>
</dbReference>
<protein>
    <submittedName>
        <fullName evidence="1">Uncharacterized protein</fullName>
    </submittedName>
</protein>